<keyword evidence="2" id="KW-0472">Membrane</keyword>
<evidence type="ECO:0008006" key="5">
    <source>
        <dbReference type="Google" id="ProtNLM"/>
    </source>
</evidence>
<keyword evidence="2" id="KW-0812">Transmembrane</keyword>
<dbReference type="InterPro" id="IPR011042">
    <property type="entry name" value="6-blade_b-propeller_TolB-like"/>
</dbReference>
<name>A0A1G7E7J2_9ACTN</name>
<evidence type="ECO:0000313" key="4">
    <source>
        <dbReference type="Proteomes" id="UP000198546"/>
    </source>
</evidence>
<proteinExistence type="predicted"/>
<feature type="region of interest" description="Disordered" evidence="1">
    <location>
        <begin position="42"/>
        <end position="72"/>
    </location>
</feature>
<keyword evidence="2" id="KW-1133">Transmembrane helix</keyword>
<reference evidence="3 4" key="1">
    <citation type="submission" date="2016-10" db="EMBL/GenBank/DDBJ databases">
        <authorList>
            <person name="de Groot N.N."/>
        </authorList>
    </citation>
    <scope>NUCLEOTIDE SEQUENCE [LARGE SCALE GENOMIC DNA]</scope>
    <source>
        <strain evidence="3 4">MON 2.2</strain>
    </source>
</reference>
<keyword evidence="4" id="KW-1185">Reference proteome</keyword>
<feature type="compositionally biased region" description="Pro residues" evidence="1">
    <location>
        <begin position="43"/>
        <end position="67"/>
    </location>
</feature>
<dbReference type="Gene3D" id="2.120.10.30">
    <property type="entry name" value="TolB, C-terminal domain"/>
    <property type="match status" value="1"/>
</dbReference>
<evidence type="ECO:0000256" key="1">
    <source>
        <dbReference type="SAM" id="MobiDB-lite"/>
    </source>
</evidence>
<dbReference type="Proteomes" id="UP000198546">
    <property type="component" value="Chromosome i"/>
</dbReference>
<dbReference type="EMBL" id="LT629688">
    <property type="protein sequence ID" value="SDE59579.1"/>
    <property type="molecule type" value="Genomic_DNA"/>
</dbReference>
<gene>
    <name evidence="3" type="ORF">SAMN04489747_3848</name>
</gene>
<dbReference type="RefSeq" id="WP_090595730.1">
    <property type="nucleotide sequence ID" value="NZ_LT629688.1"/>
</dbReference>
<evidence type="ECO:0000313" key="3">
    <source>
        <dbReference type="EMBL" id="SDE59579.1"/>
    </source>
</evidence>
<evidence type="ECO:0000256" key="2">
    <source>
        <dbReference type="SAM" id="Phobius"/>
    </source>
</evidence>
<feature type="transmembrane region" description="Helical" evidence="2">
    <location>
        <begin position="20"/>
        <end position="38"/>
    </location>
</feature>
<dbReference type="AlphaFoldDB" id="A0A1G7E7J2"/>
<dbReference type="SUPFAM" id="SSF82171">
    <property type="entry name" value="DPP6 N-terminal domain-like"/>
    <property type="match status" value="1"/>
</dbReference>
<protein>
    <recommendedName>
        <fullName evidence="5">WD40-like Beta Propeller Repeat</fullName>
    </recommendedName>
</protein>
<organism evidence="3 4">
    <name type="scientific">Auraticoccus monumenti</name>
    <dbReference type="NCBI Taxonomy" id="675864"/>
    <lineage>
        <taxon>Bacteria</taxon>
        <taxon>Bacillati</taxon>
        <taxon>Actinomycetota</taxon>
        <taxon>Actinomycetes</taxon>
        <taxon>Propionibacteriales</taxon>
        <taxon>Propionibacteriaceae</taxon>
        <taxon>Auraticoccus</taxon>
    </lineage>
</organism>
<sequence length="373" mass="38263">MDAAEDDREVLETGRSSGPVWFVLLALVAAVVAAVVLGQQPAAPAPVPDPAPPSSPPPSPAADPGPDLPLADVGTLVPGADGELVHLRTETAVVTVDLGTGRTTRVPAVLGSRVAGSTLVAGEGGALLLEGGSPVGAALRVRDGYPTALSLVGSWEALPGPDGAIWRADGAGGSRTSYSLSDLDGRDLGGRLPAAGGQVLPDGRGGLLAVDRAGLWRLDEDGTRDQVSPGRLLATGRNHLLVSECGPWRYCVQVLVDQRSGEREVVRSWPRDAVGGGRLSPDGSRLAVVVPTGDRAELHLVPTRGGEPVALLDQQAALPVPSESTLAWSEDGSTLLAVYRGRLTLLRGEDGEVVVPALGEERVLQLAACDCSQ</sequence>
<accession>A0A1G7E7J2</accession>
<dbReference type="OrthoDB" id="3325701at2"/>